<proteinExistence type="inferred from homology"/>
<dbReference type="CDD" id="cd01146">
    <property type="entry name" value="FhuD"/>
    <property type="match status" value="1"/>
</dbReference>
<evidence type="ECO:0000256" key="1">
    <source>
        <dbReference type="ARBA" id="ARBA00004196"/>
    </source>
</evidence>
<evidence type="ECO:0000256" key="5">
    <source>
        <dbReference type="SAM" id="Coils"/>
    </source>
</evidence>
<sequence length="338" mass="35330">MRLRTSALLLATALATVGCASQTDSPAAPTAAAASAAAPATIKHAFGETTIPAQVERVAAVNWANHDVPLALGVMPVGFAAQSWGVEDGSGMLAWTKEAVEKQGGKPVLFDETDGIDFEAVAATEPDVILAAYSGLTKEDYDKLAKIAPTVAYPTIAWGTPWRDYIKMNATAINRAEDGEKLVADLEKQIATATAKFPQIAGKRAAFFYGSPQDLSKIGYYTTADPRTAFLADLGLAVPPSVAQASKASDSFFVQLSAEHADQLADIDLIVMYGTEADLPAYQADKLLGTIPAIKNGAVAFVGDNNALAASTNPSPLSIPWGLTQYLEKIAAAADKAK</sequence>
<comment type="similarity">
    <text evidence="2">Belongs to the bacterial solute-binding protein 8 family.</text>
</comment>
<dbReference type="GO" id="GO:1901678">
    <property type="term" value="P:iron coordination entity transport"/>
    <property type="evidence" value="ECO:0007669"/>
    <property type="project" value="UniProtKB-ARBA"/>
</dbReference>
<evidence type="ECO:0000256" key="3">
    <source>
        <dbReference type="ARBA" id="ARBA00022448"/>
    </source>
</evidence>
<dbReference type="PROSITE" id="PS51257">
    <property type="entry name" value="PROKAR_LIPOPROTEIN"/>
    <property type="match status" value="1"/>
</dbReference>
<dbReference type="STRING" id="52770.BSZ40_03385"/>
<accession>A0A1Q5PWQ1</accession>
<keyword evidence="4 6" id="KW-0732">Signal</keyword>
<dbReference type="EMBL" id="MQVS01000003">
    <property type="protein sequence ID" value="OKL51987.1"/>
    <property type="molecule type" value="Genomic_DNA"/>
</dbReference>
<dbReference type="Pfam" id="PF01497">
    <property type="entry name" value="Peripla_BP_2"/>
    <property type="match status" value="1"/>
</dbReference>
<evidence type="ECO:0000313" key="8">
    <source>
        <dbReference type="EMBL" id="OKL51987.1"/>
    </source>
</evidence>
<evidence type="ECO:0000313" key="9">
    <source>
        <dbReference type="Proteomes" id="UP000185612"/>
    </source>
</evidence>
<evidence type="ECO:0000256" key="2">
    <source>
        <dbReference type="ARBA" id="ARBA00008814"/>
    </source>
</evidence>
<dbReference type="InterPro" id="IPR002491">
    <property type="entry name" value="ABC_transptr_periplasmic_BD"/>
</dbReference>
<reference evidence="9" key="1">
    <citation type="submission" date="2016-12" db="EMBL/GenBank/DDBJ databases">
        <authorList>
            <person name="Meng X."/>
        </authorList>
    </citation>
    <scope>NUCLEOTIDE SEQUENCE [LARGE SCALE GENOMIC DNA]</scope>
    <source>
        <strain evidence="9">DSM 20732</strain>
    </source>
</reference>
<dbReference type="PANTHER" id="PTHR30532:SF24">
    <property type="entry name" value="FERRIC ENTEROBACTIN-BINDING PERIPLASMIC PROTEIN FEPB"/>
    <property type="match status" value="1"/>
</dbReference>
<comment type="caution">
    <text evidence="8">The sequence shown here is derived from an EMBL/GenBank/DDBJ whole genome shotgun (WGS) entry which is preliminary data.</text>
</comment>
<feature type="signal peptide" evidence="6">
    <location>
        <begin position="1"/>
        <end position="20"/>
    </location>
</feature>
<feature type="chain" id="PRO_5038806842" evidence="6">
    <location>
        <begin position="21"/>
        <end position="338"/>
    </location>
</feature>
<keyword evidence="5" id="KW-0175">Coiled coil</keyword>
<organism evidence="8 9">
    <name type="scientific">Buchananella hordeovulneris</name>
    <dbReference type="NCBI Taxonomy" id="52770"/>
    <lineage>
        <taxon>Bacteria</taxon>
        <taxon>Bacillati</taxon>
        <taxon>Actinomycetota</taxon>
        <taxon>Actinomycetes</taxon>
        <taxon>Actinomycetales</taxon>
        <taxon>Actinomycetaceae</taxon>
        <taxon>Buchananella</taxon>
    </lineage>
</organism>
<dbReference type="AlphaFoldDB" id="A0A1Q5PWQ1"/>
<dbReference type="PANTHER" id="PTHR30532">
    <property type="entry name" value="IRON III DICITRATE-BINDING PERIPLASMIC PROTEIN"/>
    <property type="match status" value="1"/>
</dbReference>
<dbReference type="InterPro" id="IPR051313">
    <property type="entry name" value="Bact_iron-sidero_bind"/>
</dbReference>
<dbReference type="OrthoDB" id="1846031at2"/>
<dbReference type="Gene3D" id="3.40.50.1980">
    <property type="entry name" value="Nitrogenase molybdenum iron protein domain"/>
    <property type="match status" value="2"/>
</dbReference>
<gene>
    <name evidence="8" type="ORF">BSZ40_03385</name>
</gene>
<evidence type="ECO:0000256" key="6">
    <source>
        <dbReference type="SAM" id="SignalP"/>
    </source>
</evidence>
<dbReference type="InParanoid" id="A0A1Q5PWQ1"/>
<dbReference type="GO" id="GO:0030288">
    <property type="term" value="C:outer membrane-bounded periplasmic space"/>
    <property type="evidence" value="ECO:0007669"/>
    <property type="project" value="TreeGrafter"/>
</dbReference>
<dbReference type="Proteomes" id="UP000185612">
    <property type="component" value="Unassembled WGS sequence"/>
</dbReference>
<keyword evidence="3" id="KW-0813">Transport</keyword>
<dbReference type="SUPFAM" id="SSF53807">
    <property type="entry name" value="Helical backbone' metal receptor"/>
    <property type="match status" value="1"/>
</dbReference>
<dbReference type="PROSITE" id="PS50983">
    <property type="entry name" value="FE_B12_PBP"/>
    <property type="match status" value="1"/>
</dbReference>
<dbReference type="RefSeq" id="WP_073823355.1">
    <property type="nucleotide sequence ID" value="NZ_MQVS01000003.1"/>
</dbReference>
<evidence type="ECO:0000259" key="7">
    <source>
        <dbReference type="PROSITE" id="PS50983"/>
    </source>
</evidence>
<feature type="domain" description="Fe/B12 periplasmic-binding" evidence="7">
    <location>
        <begin position="57"/>
        <end position="334"/>
    </location>
</feature>
<feature type="coiled-coil region" evidence="5">
    <location>
        <begin position="169"/>
        <end position="196"/>
    </location>
</feature>
<protein>
    <submittedName>
        <fullName evidence="8">ABC transporter substrate-binding protein</fullName>
    </submittedName>
</protein>
<evidence type="ECO:0000256" key="4">
    <source>
        <dbReference type="ARBA" id="ARBA00022729"/>
    </source>
</evidence>
<name>A0A1Q5PWQ1_9ACTO</name>
<comment type="subcellular location">
    <subcellularLocation>
        <location evidence="1">Cell envelope</location>
    </subcellularLocation>
</comment>
<keyword evidence="9" id="KW-1185">Reference proteome</keyword>
<dbReference type="FunCoup" id="A0A1Q5PWQ1">
    <property type="interactions" value="3"/>
</dbReference>